<keyword evidence="1" id="KW-1133">Transmembrane helix</keyword>
<protein>
    <submittedName>
        <fullName evidence="2">DUF6328 family protein</fullName>
    </submittedName>
</protein>
<evidence type="ECO:0000313" key="2">
    <source>
        <dbReference type="EMBL" id="MFD1949025.1"/>
    </source>
</evidence>
<evidence type="ECO:0000313" key="3">
    <source>
        <dbReference type="Proteomes" id="UP001597351"/>
    </source>
</evidence>
<accession>A0ABW4TQW2</accession>
<dbReference type="InterPro" id="IPR046291">
    <property type="entry name" value="DUF6328"/>
</dbReference>
<reference evidence="3" key="1">
    <citation type="journal article" date="2019" name="Int. J. Syst. Evol. Microbiol.">
        <title>The Global Catalogue of Microorganisms (GCM) 10K type strain sequencing project: providing services to taxonomists for standard genome sequencing and annotation.</title>
        <authorList>
            <consortium name="The Broad Institute Genomics Platform"/>
            <consortium name="The Broad Institute Genome Sequencing Center for Infectious Disease"/>
            <person name="Wu L."/>
            <person name="Ma J."/>
        </authorList>
    </citation>
    <scope>NUCLEOTIDE SEQUENCE [LARGE SCALE GENOMIC DNA]</scope>
    <source>
        <strain evidence="3">CGMCC 1.12477</strain>
    </source>
</reference>
<feature type="transmembrane region" description="Helical" evidence="1">
    <location>
        <begin position="57"/>
        <end position="78"/>
    </location>
</feature>
<evidence type="ECO:0000256" key="1">
    <source>
        <dbReference type="SAM" id="Phobius"/>
    </source>
</evidence>
<gene>
    <name evidence="2" type="ORF">ACFSDE_19635</name>
</gene>
<organism evidence="2 3">
    <name type="scientific">Nocardioides aestuarii</name>
    <dbReference type="NCBI Taxonomy" id="252231"/>
    <lineage>
        <taxon>Bacteria</taxon>
        <taxon>Bacillati</taxon>
        <taxon>Actinomycetota</taxon>
        <taxon>Actinomycetes</taxon>
        <taxon>Propionibacteriales</taxon>
        <taxon>Nocardioidaceae</taxon>
        <taxon>Nocardioides</taxon>
    </lineage>
</organism>
<feature type="transmembrane region" description="Helical" evidence="1">
    <location>
        <begin position="124"/>
        <end position="150"/>
    </location>
</feature>
<dbReference type="Pfam" id="PF19853">
    <property type="entry name" value="DUF6328"/>
    <property type="match status" value="1"/>
</dbReference>
<keyword evidence="1" id="KW-0812">Transmembrane</keyword>
<sequence>MAYARDERTSERLDRNWQDILQELRVIQTGVQLLAGFLLTLPFSARFDQLDAWQVRLYLATVVVAALAVGITLVPIVVHRRLFGELVKDHVVAIGHALSQTVAALLGVLLVGILTLVFSVTVGWVAAAVVATTATVSLVVLLVVVPAALLRRATRLQ</sequence>
<keyword evidence="3" id="KW-1185">Reference proteome</keyword>
<dbReference type="RefSeq" id="WP_343921234.1">
    <property type="nucleotide sequence ID" value="NZ_BAAAJT010000003.1"/>
</dbReference>
<dbReference type="EMBL" id="JBHUGD010000004">
    <property type="protein sequence ID" value="MFD1949025.1"/>
    <property type="molecule type" value="Genomic_DNA"/>
</dbReference>
<dbReference type="Proteomes" id="UP001597351">
    <property type="component" value="Unassembled WGS sequence"/>
</dbReference>
<name>A0ABW4TQW2_9ACTN</name>
<keyword evidence="1" id="KW-0472">Membrane</keyword>
<comment type="caution">
    <text evidence="2">The sequence shown here is derived from an EMBL/GenBank/DDBJ whole genome shotgun (WGS) entry which is preliminary data.</text>
</comment>
<proteinExistence type="predicted"/>
<feature type="transmembrane region" description="Helical" evidence="1">
    <location>
        <begin position="90"/>
        <end position="118"/>
    </location>
</feature>
<feature type="transmembrane region" description="Helical" evidence="1">
    <location>
        <begin position="24"/>
        <end position="45"/>
    </location>
</feature>